<dbReference type="PROSITE" id="PS51257">
    <property type="entry name" value="PROKAR_LIPOPROTEIN"/>
    <property type="match status" value="1"/>
</dbReference>
<comment type="caution">
    <text evidence="2">The sequence shown here is derived from an EMBL/GenBank/DDBJ whole genome shotgun (WGS) entry which is preliminary data.</text>
</comment>
<feature type="chain" id="PRO_5015621353" description="Lipoprotein" evidence="1">
    <location>
        <begin position="18"/>
        <end position="128"/>
    </location>
</feature>
<evidence type="ECO:0000256" key="1">
    <source>
        <dbReference type="SAM" id="SignalP"/>
    </source>
</evidence>
<sequence length="128" mass="14477">MNLKSIFLACLSATALSGCLSVPIEELQPTADQETIDTAIEHLSDIKGMTITENGVIYYVISLPGDSRWSTAHISELSYRYSCEDLRWFVDRGMIVRIRFQGNSGTTQDYDLERCETEVPTKLYESKQ</sequence>
<gene>
    <name evidence="2" type="ORF">BTO10_05785</name>
</gene>
<protein>
    <recommendedName>
        <fullName evidence="4">Lipoprotein</fullName>
    </recommendedName>
</protein>
<dbReference type="EMBL" id="MSCI01000001">
    <property type="protein sequence ID" value="PQJ64298.1"/>
    <property type="molecule type" value="Genomic_DNA"/>
</dbReference>
<keyword evidence="3" id="KW-1185">Reference proteome</keyword>
<reference evidence="2 3" key="1">
    <citation type="submission" date="2016-12" db="EMBL/GenBank/DDBJ databases">
        <title>Diversity of luminous bacteria.</title>
        <authorList>
            <person name="Yoshizawa S."/>
            <person name="Kogure K."/>
        </authorList>
    </citation>
    <scope>NUCLEOTIDE SEQUENCE [LARGE SCALE GENOMIC DNA]</scope>
    <source>
        <strain evidence="2 3">LC2-408</strain>
    </source>
</reference>
<keyword evidence="1" id="KW-0732">Signal</keyword>
<accession>A0A2S7VQI0</accession>
<name>A0A2S7VQI0_9VIBR</name>
<dbReference type="RefSeq" id="WP_105023898.1">
    <property type="nucleotide sequence ID" value="NZ_MSCI01000001.1"/>
</dbReference>
<feature type="signal peptide" evidence="1">
    <location>
        <begin position="1"/>
        <end position="17"/>
    </location>
</feature>
<evidence type="ECO:0000313" key="3">
    <source>
        <dbReference type="Proteomes" id="UP000238707"/>
    </source>
</evidence>
<evidence type="ECO:0008006" key="4">
    <source>
        <dbReference type="Google" id="ProtNLM"/>
    </source>
</evidence>
<proteinExistence type="predicted"/>
<dbReference type="AlphaFoldDB" id="A0A2S7VQI0"/>
<evidence type="ECO:0000313" key="2">
    <source>
        <dbReference type="EMBL" id="PQJ64298.1"/>
    </source>
</evidence>
<organism evidence="2 3">
    <name type="scientific">Vibrio chagasii</name>
    <dbReference type="NCBI Taxonomy" id="170679"/>
    <lineage>
        <taxon>Bacteria</taxon>
        <taxon>Pseudomonadati</taxon>
        <taxon>Pseudomonadota</taxon>
        <taxon>Gammaproteobacteria</taxon>
        <taxon>Vibrionales</taxon>
        <taxon>Vibrionaceae</taxon>
        <taxon>Vibrio</taxon>
    </lineage>
</organism>
<dbReference type="Proteomes" id="UP000238707">
    <property type="component" value="Unassembled WGS sequence"/>
</dbReference>